<reference evidence="2" key="1">
    <citation type="submission" date="2018-10" db="EMBL/GenBank/DDBJ databases">
        <title>Iterative Subtractive Binning of Freshwater Chronoseries Metagenomes Recovers Nearly Complete Genomes from over Four Hundred Novel Species.</title>
        <authorList>
            <person name="Rodriguez-R L.M."/>
            <person name="Tsementzi D."/>
            <person name="Luo C."/>
            <person name="Konstantinidis K.T."/>
        </authorList>
    </citation>
    <scope>NUCLEOTIDE SEQUENCE</scope>
    <source>
        <strain evidence="2">WB5_2A_028</strain>
    </source>
</reference>
<feature type="transmembrane region" description="Helical" evidence="1">
    <location>
        <begin position="305"/>
        <end position="324"/>
    </location>
</feature>
<feature type="transmembrane region" description="Helical" evidence="1">
    <location>
        <begin position="344"/>
        <end position="367"/>
    </location>
</feature>
<dbReference type="Gene3D" id="3.30.565.10">
    <property type="entry name" value="Histidine kinase-like ATPase, C-terminal domain"/>
    <property type="match status" value="1"/>
</dbReference>
<keyword evidence="1" id="KW-1133">Transmembrane helix</keyword>
<feature type="transmembrane region" description="Helical" evidence="1">
    <location>
        <begin position="280"/>
        <end position="298"/>
    </location>
</feature>
<dbReference type="AlphaFoldDB" id="A0A965GCT9"/>
<evidence type="ECO:0000313" key="2">
    <source>
        <dbReference type="EMBL" id="NBR94155.1"/>
    </source>
</evidence>
<feature type="transmembrane region" description="Helical" evidence="1">
    <location>
        <begin position="87"/>
        <end position="106"/>
    </location>
</feature>
<dbReference type="SUPFAM" id="SSF55874">
    <property type="entry name" value="ATPase domain of HSP90 chaperone/DNA topoisomerase II/histidine kinase"/>
    <property type="match status" value="1"/>
</dbReference>
<accession>A0A965GCT9</accession>
<dbReference type="InterPro" id="IPR036890">
    <property type="entry name" value="HATPase_C_sf"/>
</dbReference>
<dbReference type="EMBL" id="RFXN01000065">
    <property type="protein sequence ID" value="NBR94155.1"/>
    <property type="molecule type" value="Genomic_DNA"/>
</dbReference>
<gene>
    <name evidence="2" type="ORF">EBT44_04885</name>
</gene>
<keyword evidence="1" id="KW-0472">Membrane</keyword>
<evidence type="ECO:0000313" key="3">
    <source>
        <dbReference type="Proteomes" id="UP000740727"/>
    </source>
</evidence>
<organism evidence="2 3">
    <name type="scientific">Candidatus Fonsibacter lacus</name>
    <dbReference type="NCBI Taxonomy" id="2576439"/>
    <lineage>
        <taxon>Bacteria</taxon>
        <taxon>Pseudomonadati</taxon>
        <taxon>Pseudomonadota</taxon>
        <taxon>Alphaproteobacteria</taxon>
        <taxon>Candidatus Pelagibacterales</taxon>
        <taxon>Candidatus Pelagibacterales incertae sedis</taxon>
        <taxon>Candidatus Fonsibacter</taxon>
    </lineage>
</organism>
<name>A0A965GCT9_9PROT</name>
<protein>
    <submittedName>
        <fullName evidence="2">Uncharacterized protein</fullName>
    </submittedName>
</protein>
<dbReference type="Proteomes" id="UP000740727">
    <property type="component" value="Unassembled WGS sequence"/>
</dbReference>
<feature type="transmembrane region" description="Helical" evidence="1">
    <location>
        <begin position="21"/>
        <end position="40"/>
    </location>
</feature>
<comment type="caution">
    <text evidence="2">The sequence shown here is derived from an EMBL/GenBank/DDBJ whole genome shotgun (WGS) entry which is preliminary data.</text>
</comment>
<feature type="transmembrane region" description="Helical" evidence="1">
    <location>
        <begin position="118"/>
        <end position="140"/>
    </location>
</feature>
<keyword evidence="1" id="KW-0812">Transmembrane</keyword>
<sequence length="580" mass="64853">MLSHTIQSIFDRLTGSYIFTLRSYLVFAIFGPIGVAITVPQDQITLADRGRWLLVGIAAELVLGIFMFVVSYALVPLIQKRARPLPKILGLLALGGVLRGLVINLLPNYIGLEDKVNIFLRALNSAVTVTIFIGAIGFVIEGQERYVREYQDLYRRFLLLKRERQIYFTAKPAERLSEISTYIHKVTATLKGKLALFDESEISDDDAAEVAEDIKQIIEKKIRPLSHRLWLDRSDHVLRFRLSRLLFDALLAKQLPYIGISLFFLFVHLIGIAIPGGFAVGAGAALAASFSLFMILFVEDVLRDWHIVLGNWLHPFVLVLIGIIPSTITMQMIEWISGERPNAYIFWLLVIMNPVTTIAITIINQIFQDRAKILELLDKSVTDDLLEEHLHTLAKINQDSQIATYLHGSLQAELTAIALQLQQAAKSGDSIGVRKMVKMAQIVITRDLSEDFTSHELSPLDKLNEFARAWTGIAEIQILLSDTELYSIDFLSDVSQLVEEAVSSAVRFGLATSVEVRGQREGNYFHLTISDNGRSSGGGAQGLGSRILDELAPELWKRKFMDHGAVLDIHLPAHGRSMRG</sequence>
<feature type="transmembrane region" description="Helical" evidence="1">
    <location>
        <begin position="52"/>
        <end position="75"/>
    </location>
</feature>
<proteinExistence type="predicted"/>
<feature type="transmembrane region" description="Helical" evidence="1">
    <location>
        <begin position="255"/>
        <end position="274"/>
    </location>
</feature>
<evidence type="ECO:0000256" key="1">
    <source>
        <dbReference type="SAM" id="Phobius"/>
    </source>
</evidence>